<dbReference type="Pfam" id="PF04290">
    <property type="entry name" value="DctQ"/>
    <property type="match status" value="1"/>
</dbReference>
<dbReference type="EMBL" id="RZNB01000008">
    <property type="protein sequence ID" value="RWZ46232.1"/>
    <property type="molecule type" value="Genomic_DNA"/>
</dbReference>
<keyword evidence="2" id="KW-0813">Transport</keyword>
<protein>
    <submittedName>
        <fullName evidence="11">TRAP transporter small permease</fullName>
    </submittedName>
</protein>
<keyword evidence="3" id="KW-1003">Cell membrane</keyword>
<name>A0A3S3ZHL6_9MICO</name>
<evidence type="ECO:0000256" key="7">
    <source>
        <dbReference type="ARBA" id="ARBA00023136"/>
    </source>
</evidence>
<feature type="transmembrane region" description="Helical" evidence="9">
    <location>
        <begin position="98"/>
        <end position="123"/>
    </location>
</feature>
<organism evidence="11 12">
    <name type="scientific">Labedella phragmitis</name>
    <dbReference type="NCBI Taxonomy" id="2498849"/>
    <lineage>
        <taxon>Bacteria</taxon>
        <taxon>Bacillati</taxon>
        <taxon>Actinomycetota</taxon>
        <taxon>Actinomycetes</taxon>
        <taxon>Micrococcales</taxon>
        <taxon>Microbacteriaceae</taxon>
        <taxon>Labedella</taxon>
    </lineage>
</organism>
<feature type="transmembrane region" description="Helical" evidence="9">
    <location>
        <begin position="59"/>
        <end position="77"/>
    </location>
</feature>
<dbReference type="GO" id="GO:0005886">
    <property type="term" value="C:plasma membrane"/>
    <property type="evidence" value="ECO:0007669"/>
    <property type="project" value="UniProtKB-SubCell"/>
</dbReference>
<evidence type="ECO:0000256" key="9">
    <source>
        <dbReference type="SAM" id="Phobius"/>
    </source>
</evidence>
<evidence type="ECO:0000256" key="8">
    <source>
        <dbReference type="ARBA" id="ARBA00038436"/>
    </source>
</evidence>
<evidence type="ECO:0000256" key="3">
    <source>
        <dbReference type="ARBA" id="ARBA00022475"/>
    </source>
</evidence>
<reference evidence="11 12" key="1">
    <citation type="submission" date="2018-12" db="EMBL/GenBank/DDBJ databases">
        <authorList>
            <person name="Li F."/>
        </authorList>
    </citation>
    <scope>NUCLEOTIDE SEQUENCE [LARGE SCALE GENOMIC DNA]</scope>
    <source>
        <strain evidence="11 12">11W25H-1</strain>
    </source>
</reference>
<dbReference type="GO" id="GO:0022857">
    <property type="term" value="F:transmembrane transporter activity"/>
    <property type="evidence" value="ECO:0007669"/>
    <property type="project" value="TreeGrafter"/>
</dbReference>
<dbReference type="PANTHER" id="PTHR35011:SF10">
    <property type="entry name" value="TRAP TRANSPORTER SMALL PERMEASE PROTEIN"/>
    <property type="match status" value="1"/>
</dbReference>
<comment type="similarity">
    <text evidence="8">Belongs to the TRAP transporter small permease family.</text>
</comment>
<dbReference type="GO" id="GO:0015740">
    <property type="term" value="P:C4-dicarboxylate transport"/>
    <property type="evidence" value="ECO:0007669"/>
    <property type="project" value="TreeGrafter"/>
</dbReference>
<evidence type="ECO:0000313" key="12">
    <source>
        <dbReference type="Proteomes" id="UP000288547"/>
    </source>
</evidence>
<dbReference type="AlphaFoldDB" id="A0A3S3ZHL6"/>
<dbReference type="OrthoDB" id="4544352at2"/>
<feature type="domain" description="Tripartite ATP-independent periplasmic transporters DctQ component" evidence="10">
    <location>
        <begin position="36"/>
        <end position="166"/>
    </location>
</feature>
<comment type="subcellular location">
    <subcellularLocation>
        <location evidence="1">Cell inner membrane</location>
        <topology evidence="1">Multi-pass membrane protein</topology>
    </subcellularLocation>
</comment>
<accession>A0A3S3ZHL6</accession>
<sequence length="193" mass="20642">MSSEPRVEGLPRIERAVVGLSRLLAIAAAGAIVVVMLSTALNVVVRFTSRATVPGTLEVAQSCLVIAVFFGLAWAGITGDHVSVRLVSDRLGRGANRLLDVIVWTLSTTVVAWMLYASVTRAIDATERRETAFGLIDWPGWPWRWFLVAGLAAFLLVSAVNLARSVSGRIPFGDDADDQPSIVPPSAEGSDRS</sequence>
<gene>
    <name evidence="11" type="ORF">ELQ90_15805</name>
</gene>
<keyword evidence="4" id="KW-0997">Cell inner membrane</keyword>
<proteinExistence type="inferred from homology"/>
<dbReference type="PANTHER" id="PTHR35011">
    <property type="entry name" value="2,3-DIKETO-L-GULONATE TRAP TRANSPORTER SMALL PERMEASE PROTEIN YIAM"/>
    <property type="match status" value="1"/>
</dbReference>
<feature type="transmembrane region" description="Helical" evidence="9">
    <location>
        <begin position="20"/>
        <end position="47"/>
    </location>
</feature>
<evidence type="ECO:0000256" key="1">
    <source>
        <dbReference type="ARBA" id="ARBA00004429"/>
    </source>
</evidence>
<keyword evidence="5 9" id="KW-0812">Transmembrane</keyword>
<dbReference type="InterPro" id="IPR055348">
    <property type="entry name" value="DctQ"/>
</dbReference>
<dbReference type="RefSeq" id="WP_128496264.1">
    <property type="nucleotide sequence ID" value="NZ_RZNB01000008.1"/>
</dbReference>
<dbReference type="Proteomes" id="UP000288547">
    <property type="component" value="Unassembled WGS sequence"/>
</dbReference>
<evidence type="ECO:0000256" key="6">
    <source>
        <dbReference type="ARBA" id="ARBA00022989"/>
    </source>
</evidence>
<keyword evidence="7 9" id="KW-0472">Membrane</keyword>
<evidence type="ECO:0000259" key="10">
    <source>
        <dbReference type="Pfam" id="PF04290"/>
    </source>
</evidence>
<evidence type="ECO:0000256" key="2">
    <source>
        <dbReference type="ARBA" id="ARBA00022448"/>
    </source>
</evidence>
<evidence type="ECO:0000313" key="11">
    <source>
        <dbReference type="EMBL" id="RWZ46232.1"/>
    </source>
</evidence>
<dbReference type="InterPro" id="IPR007387">
    <property type="entry name" value="TRAP_DctQ"/>
</dbReference>
<keyword evidence="6 9" id="KW-1133">Transmembrane helix</keyword>
<evidence type="ECO:0000256" key="4">
    <source>
        <dbReference type="ARBA" id="ARBA00022519"/>
    </source>
</evidence>
<comment type="caution">
    <text evidence="11">The sequence shown here is derived from an EMBL/GenBank/DDBJ whole genome shotgun (WGS) entry which is preliminary data.</text>
</comment>
<keyword evidence="12" id="KW-1185">Reference proteome</keyword>
<feature type="transmembrane region" description="Helical" evidence="9">
    <location>
        <begin position="143"/>
        <end position="163"/>
    </location>
</feature>
<evidence type="ECO:0000256" key="5">
    <source>
        <dbReference type="ARBA" id="ARBA00022692"/>
    </source>
</evidence>